<dbReference type="eggNOG" id="ENOG502SAQI">
    <property type="taxonomic scope" value="Eukaryota"/>
</dbReference>
<name>U4L7E6_PYROM</name>
<dbReference type="STRING" id="1076935.U4L7E6"/>
<feature type="domain" description="DUF7598" evidence="3">
    <location>
        <begin position="23"/>
        <end position="157"/>
    </location>
</feature>
<feature type="transmembrane region" description="Helical" evidence="2">
    <location>
        <begin position="137"/>
        <end position="159"/>
    </location>
</feature>
<keyword evidence="2" id="KW-0472">Membrane</keyword>
<keyword evidence="2" id="KW-1133">Transmembrane helix</keyword>
<evidence type="ECO:0000256" key="1">
    <source>
        <dbReference type="SAM" id="MobiDB-lite"/>
    </source>
</evidence>
<dbReference type="Pfam" id="PF24535">
    <property type="entry name" value="DUF7598"/>
    <property type="match status" value="1"/>
</dbReference>
<feature type="region of interest" description="Disordered" evidence="1">
    <location>
        <begin position="185"/>
        <end position="291"/>
    </location>
</feature>
<keyword evidence="5" id="KW-1185">Reference proteome</keyword>
<dbReference type="AlphaFoldDB" id="U4L7E6"/>
<evidence type="ECO:0000313" key="4">
    <source>
        <dbReference type="EMBL" id="CCX05935.1"/>
    </source>
</evidence>
<keyword evidence="2" id="KW-0812">Transmembrane</keyword>
<dbReference type="OrthoDB" id="5327148at2759"/>
<proteinExistence type="predicted"/>
<evidence type="ECO:0000313" key="5">
    <source>
        <dbReference type="Proteomes" id="UP000018144"/>
    </source>
</evidence>
<feature type="compositionally biased region" description="Polar residues" evidence="1">
    <location>
        <begin position="193"/>
        <end position="207"/>
    </location>
</feature>
<evidence type="ECO:0000256" key="2">
    <source>
        <dbReference type="SAM" id="Phobius"/>
    </source>
</evidence>
<gene>
    <name evidence="4" type="ORF">PCON_05522</name>
</gene>
<accession>U4L7E6</accession>
<organism evidence="4 5">
    <name type="scientific">Pyronema omphalodes (strain CBS 100304)</name>
    <name type="common">Pyronema confluens</name>
    <dbReference type="NCBI Taxonomy" id="1076935"/>
    <lineage>
        <taxon>Eukaryota</taxon>
        <taxon>Fungi</taxon>
        <taxon>Dikarya</taxon>
        <taxon>Ascomycota</taxon>
        <taxon>Pezizomycotina</taxon>
        <taxon>Pezizomycetes</taxon>
        <taxon>Pezizales</taxon>
        <taxon>Pyronemataceae</taxon>
        <taxon>Pyronema</taxon>
    </lineage>
</organism>
<feature type="transmembrane region" description="Helical" evidence="2">
    <location>
        <begin position="67"/>
        <end position="88"/>
    </location>
</feature>
<evidence type="ECO:0000259" key="3">
    <source>
        <dbReference type="Pfam" id="PF24535"/>
    </source>
</evidence>
<dbReference type="EMBL" id="HF935277">
    <property type="protein sequence ID" value="CCX05935.1"/>
    <property type="molecule type" value="Genomic_DNA"/>
</dbReference>
<feature type="transmembrane region" description="Helical" evidence="2">
    <location>
        <begin position="100"/>
        <end position="117"/>
    </location>
</feature>
<dbReference type="InterPro" id="IPR056019">
    <property type="entry name" value="DUF7598"/>
</dbReference>
<feature type="transmembrane region" description="Helical" evidence="2">
    <location>
        <begin position="24"/>
        <end position="47"/>
    </location>
</feature>
<feature type="compositionally biased region" description="Polar residues" evidence="1">
    <location>
        <begin position="226"/>
        <end position="244"/>
    </location>
</feature>
<feature type="compositionally biased region" description="Low complexity" evidence="1">
    <location>
        <begin position="281"/>
        <end position="291"/>
    </location>
</feature>
<protein>
    <recommendedName>
        <fullName evidence="3">DUF7598 domain-containing protein</fullName>
    </recommendedName>
</protein>
<dbReference type="Proteomes" id="UP000018144">
    <property type="component" value="Unassembled WGS sequence"/>
</dbReference>
<reference evidence="4 5" key="1">
    <citation type="journal article" date="2013" name="PLoS Genet.">
        <title>The genome and development-dependent transcriptomes of Pyronema confluens: a window into fungal evolution.</title>
        <authorList>
            <person name="Traeger S."/>
            <person name="Altegoer F."/>
            <person name="Freitag M."/>
            <person name="Gabaldon T."/>
            <person name="Kempken F."/>
            <person name="Kumar A."/>
            <person name="Marcet-Houben M."/>
            <person name="Poggeler S."/>
            <person name="Stajich J.E."/>
            <person name="Nowrousian M."/>
        </authorList>
    </citation>
    <scope>NUCLEOTIDE SEQUENCE [LARGE SCALE GENOMIC DNA]</scope>
    <source>
        <strain evidence="5">CBS 100304</strain>
        <tissue evidence="4">Vegetative mycelium</tissue>
    </source>
</reference>
<sequence>MSVASESDLEKQPTRESRQVPHGFWLLNLLRVCSVVSLLSGFVASWATLVKSFGANKFFFFDATGHILLSSFCTFLIITQCSIFPSYFKTNWPVFARDASLVWQGLGEIGVGISLLANLNEEVASKDILGNSFNTLIIASGACLCLFGLLTVAASFVFSGSSVTARMARSIGNYRKVLNEHKKGKQRAMEISWSRNGSTPSIRSSIGTPAIPPRTYSGGQDRRGSDTSSVYSIGNPHLNYQNPGVTPPAAIHAKPYQNTRVIPGPSRQPYPNPYQQDSSRRGSSGRIGEVV</sequence>